<dbReference type="EMBL" id="LJHD01000140">
    <property type="protein sequence ID" value="ONI43613.1"/>
    <property type="molecule type" value="Genomic_DNA"/>
</dbReference>
<name>A0ACC8XHE8_9FIRM</name>
<proteinExistence type="predicted"/>
<sequence length="82" mass="9292">MPEGQLVNDTYIVQAGEFNKNVGIVEIDVLENDEFEILPKLITKEEGMLLEEDEDVVEAIEVINAEFDYITGLVLLGIQIYF</sequence>
<accession>A0ACC8XHE8</accession>
<protein>
    <submittedName>
        <fullName evidence="1">Uncharacterized protein</fullName>
    </submittedName>
</protein>
<keyword evidence="2" id="KW-1185">Reference proteome</keyword>
<comment type="caution">
    <text evidence="1">The sequence shown here is derived from an EMBL/GenBank/DDBJ whole genome shotgun (WGS) entry which is preliminary data.</text>
</comment>
<evidence type="ECO:0000313" key="1">
    <source>
        <dbReference type="EMBL" id="ONI43613.1"/>
    </source>
</evidence>
<gene>
    <name evidence="1" type="ORF">AN640_06280</name>
</gene>
<evidence type="ECO:0000313" key="2">
    <source>
        <dbReference type="Proteomes" id="UP000188637"/>
    </source>
</evidence>
<dbReference type="Proteomes" id="UP000188637">
    <property type="component" value="Unassembled WGS sequence"/>
</dbReference>
<reference evidence="1" key="1">
    <citation type="submission" date="2016-08" db="EMBL/GenBank/DDBJ databases">
        <authorList>
            <person name="Ngugi D.K."/>
            <person name="Miyake S."/>
            <person name="Stingl U."/>
        </authorList>
    </citation>
    <scope>NUCLEOTIDE SEQUENCE</scope>
    <source>
        <strain evidence="1">SCG-D08WGA-EpuloA1</strain>
    </source>
</reference>
<organism evidence="1 2">
    <name type="scientific">Candidatus Epulonipiscium fishelsonii</name>
    <dbReference type="NCBI Taxonomy" id="77094"/>
    <lineage>
        <taxon>Bacteria</taxon>
        <taxon>Bacillati</taxon>
        <taxon>Bacillota</taxon>
        <taxon>Clostridia</taxon>
        <taxon>Lachnospirales</taxon>
        <taxon>Lachnospiraceae</taxon>
        <taxon>Candidatus Epulonipiscium</taxon>
    </lineage>
</organism>